<sequence length="243" mass="27470">EAGATKALWQPVYLDQLSVGDPRLLRWSRLAWVSPDEDKYLISFNNRTIYIEKNPDKGMYVAYQRFHMVRPVAGSRQGQQAGSASEHQQPAKRGKFVSRPQMLNMEADTARHAVTACDTYLKQILPFHMWRGLHRQSLWRQKPATPGQLKFLKRLRAPIDDSGSDSGGVGADGQGGAGTKDYGEKSGEVPWLTRGVAANLILQLTNGSGQNWRRKLRQGLRIQKQAAEREQQRRSQALWLEGY</sequence>
<evidence type="ECO:0000313" key="2">
    <source>
        <dbReference type="Proteomes" id="UP001145114"/>
    </source>
</evidence>
<proteinExistence type="predicted"/>
<keyword evidence="1" id="KW-0547">Nucleotide-binding</keyword>
<dbReference type="Proteomes" id="UP001145114">
    <property type="component" value="Unassembled WGS sequence"/>
</dbReference>
<reference evidence="1" key="1">
    <citation type="submission" date="2022-06" db="EMBL/GenBank/DDBJ databases">
        <title>Phylogenomic reconstructions and comparative analyses of Kickxellomycotina fungi.</title>
        <authorList>
            <person name="Reynolds N.K."/>
            <person name="Stajich J.E."/>
            <person name="Barry K."/>
            <person name="Grigoriev I.V."/>
            <person name="Crous P."/>
            <person name="Smith M.E."/>
        </authorList>
    </citation>
    <scope>NUCLEOTIDE SEQUENCE</scope>
    <source>
        <strain evidence="1">RSA 2271</strain>
    </source>
</reference>
<organism evidence="1 2">
    <name type="scientific">Spiromyces aspiralis</name>
    <dbReference type="NCBI Taxonomy" id="68401"/>
    <lineage>
        <taxon>Eukaryota</taxon>
        <taxon>Fungi</taxon>
        <taxon>Fungi incertae sedis</taxon>
        <taxon>Zoopagomycota</taxon>
        <taxon>Kickxellomycotina</taxon>
        <taxon>Kickxellomycetes</taxon>
        <taxon>Kickxellales</taxon>
        <taxon>Kickxellaceae</taxon>
        <taxon>Spiromyces</taxon>
    </lineage>
</organism>
<evidence type="ECO:0000313" key="1">
    <source>
        <dbReference type="EMBL" id="KAJ1678592.1"/>
    </source>
</evidence>
<keyword evidence="1" id="KW-0347">Helicase</keyword>
<protein>
    <submittedName>
        <fullName evidence="1">DEAD DEAH box helicase</fullName>
    </submittedName>
</protein>
<comment type="caution">
    <text evidence="1">The sequence shown here is derived from an EMBL/GenBank/DDBJ whole genome shotgun (WGS) entry which is preliminary data.</text>
</comment>
<keyword evidence="1" id="KW-0067">ATP-binding</keyword>
<keyword evidence="2" id="KW-1185">Reference proteome</keyword>
<dbReference type="EMBL" id="JAMZIH010001023">
    <property type="protein sequence ID" value="KAJ1678592.1"/>
    <property type="molecule type" value="Genomic_DNA"/>
</dbReference>
<keyword evidence="1" id="KW-0378">Hydrolase</keyword>
<feature type="non-terminal residue" evidence="1">
    <location>
        <position position="1"/>
    </location>
</feature>
<name>A0ACC1HQ52_9FUNG</name>
<gene>
    <name evidence="1" type="primary">irc3_1</name>
    <name evidence="1" type="ORF">EV182_003739</name>
</gene>
<accession>A0ACC1HQ52</accession>